<comment type="caution">
    <text evidence="1">The sequence shown here is derived from an EMBL/GenBank/DDBJ whole genome shotgun (WGS) entry which is preliminary data.</text>
</comment>
<dbReference type="EMBL" id="NIRI02000056">
    <property type="protein sequence ID" value="KAG5442753.1"/>
    <property type="molecule type" value="Genomic_DNA"/>
</dbReference>
<dbReference type="AlphaFoldDB" id="A0A419QCM7"/>
<proteinExistence type="predicted"/>
<evidence type="ECO:0000313" key="1">
    <source>
        <dbReference type="EMBL" id="KAG5442753.1"/>
    </source>
</evidence>
<dbReference type="Proteomes" id="UP000286415">
    <property type="component" value="Unassembled WGS sequence"/>
</dbReference>
<protein>
    <submittedName>
        <fullName evidence="1">Uncharacterized protein</fullName>
    </submittedName>
</protein>
<sequence>MPPERSTRAGILPGSPSLGRGSRDAEVGFEPHLPVKGWPPLYFRHSELGIENSTLFGKRWLGIRAILCCHHLTAASLNLSVLRSQSFSRPAPPIFLKFQFRFANRSIFLLSPGLPALGILLRFLLLQMLMLFGFSGLGLTFIYSKLYNVPHLCFIHTYLFSMY</sequence>
<dbReference type="InParanoid" id="A0A419QCM7"/>
<keyword evidence="2" id="KW-1185">Reference proteome</keyword>
<name>A0A419QCM7_CLOSI</name>
<reference evidence="1 2" key="2">
    <citation type="journal article" date="2021" name="Genomics">
        <title>High-quality reference genome for Clonorchis sinensis.</title>
        <authorList>
            <person name="Young N.D."/>
            <person name="Stroehlein A.J."/>
            <person name="Kinkar L."/>
            <person name="Wang T."/>
            <person name="Sohn W.M."/>
            <person name="Chang B.C.H."/>
            <person name="Kaur P."/>
            <person name="Weisz D."/>
            <person name="Dudchenko O."/>
            <person name="Aiden E.L."/>
            <person name="Korhonen P.K."/>
            <person name="Gasser R.B."/>
        </authorList>
    </citation>
    <scope>NUCLEOTIDE SEQUENCE [LARGE SCALE GENOMIC DNA]</scope>
    <source>
        <strain evidence="1">Cs-k2</strain>
    </source>
</reference>
<organism evidence="1 2">
    <name type="scientific">Clonorchis sinensis</name>
    <name type="common">Chinese liver fluke</name>
    <dbReference type="NCBI Taxonomy" id="79923"/>
    <lineage>
        <taxon>Eukaryota</taxon>
        <taxon>Metazoa</taxon>
        <taxon>Spiralia</taxon>
        <taxon>Lophotrochozoa</taxon>
        <taxon>Platyhelminthes</taxon>
        <taxon>Trematoda</taxon>
        <taxon>Digenea</taxon>
        <taxon>Opisthorchiida</taxon>
        <taxon>Opisthorchiata</taxon>
        <taxon>Opisthorchiidae</taxon>
        <taxon>Clonorchis</taxon>
    </lineage>
</organism>
<reference evidence="1 2" key="1">
    <citation type="journal article" date="2018" name="Biotechnol. Adv.">
        <title>Improved genomic resources and new bioinformatic workflow for the carcinogenic parasite Clonorchis sinensis: Biotechnological implications.</title>
        <authorList>
            <person name="Wang D."/>
            <person name="Korhonen P.K."/>
            <person name="Gasser R.B."/>
            <person name="Young N.D."/>
        </authorList>
    </citation>
    <scope>NUCLEOTIDE SEQUENCE [LARGE SCALE GENOMIC DNA]</scope>
    <source>
        <strain evidence="1">Cs-k2</strain>
    </source>
</reference>
<accession>A0A419QCM7</accession>
<gene>
    <name evidence="1" type="ORF">CSKR_104248</name>
</gene>
<evidence type="ECO:0000313" key="2">
    <source>
        <dbReference type="Proteomes" id="UP000286415"/>
    </source>
</evidence>